<dbReference type="SUPFAM" id="SSF51735">
    <property type="entry name" value="NAD(P)-binding Rossmann-fold domains"/>
    <property type="match status" value="1"/>
</dbReference>
<dbReference type="GO" id="GO:0050661">
    <property type="term" value="F:NADP binding"/>
    <property type="evidence" value="ECO:0007669"/>
    <property type="project" value="InterPro"/>
</dbReference>
<proteinExistence type="predicted"/>
<dbReference type="InterPro" id="IPR006115">
    <property type="entry name" value="6PGDH_NADP-bd"/>
</dbReference>
<accession>A0A081REF9</accession>
<dbReference type="eggNOG" id="COG2084">
    <property type="taxonomic scope" value="Bacteria"/>
</dbReference>
<reference evidence="3 4" key="1">
    <citation type="submission" date="2014-02" db="EMBL/GenBank/DDBJ databases">
        <title>Whole genome sequence of Sphingobium chlorophenolicum NBRC 16172.</title>
        <authorList>
            <person name="Gan H.M."/>
            <person name="Gan H.Y."/>
            <person name="Chew T.H."/>
            <person name="Savka M.A."/>
        </authorList>
    </citation>
    <scope>NUCLEOTIDE SEQUENCE [LARGE SCALE GENOMIC DNA]</scope>
    <source>
        <strain evidence="3 4">NBRC 16172</strain>
    </source>
</reference>
<dbReference type="AlphaFoldDB" id="A0A081REF9"/>
<sequence>MRDMGLRAAADSADAVAGANAILSLVTADQSLDAARATAANIPKGAFFFDMNSVAPDTKRQAADLIESAGASYVDVAVMAPVLPGRLAVPLLLSGPHAREGAALLAACGFRNIRIVAGGIGQASTIKMLRSVFYKGVEALTAECLLACHRAGVLEEVLGSFDADWAKTADYRLDRMLAHGARRAAEMAESAKTLDGLGVVPLLTRGTIEWQAALGSLSLAPIPATLAAKLERIDTP</sequence>
<evidence type="ECO:0000259" key="1">
    <source>
        <dbReference type="Pfam" id="PF03446"/>
    </source>
</evidence>
<dbReference type="InterPro" id="IPR013328">
    <property type="entry name" value="6PGD_dom2"/>
</dbReference>
<dbReference type="SUPFAM" id="SSF48179">
    <property type="entry name" value="6-phosphogluconate dehydrogenase C-terminal domain-like"/>
    <property type="match status" value="1"/>
</dbReference>
<gene>
    <name evidence="3" type="ORF">BV95_02163</name>
</gene>
<evidence type="ECO:0000259" key="2">
    <source>
        <dbReference type="Pfam" id="PF09130"/>
    </source>
</evidence>
<dbReference type="PATRIC" id="fig|46429.4.peg.2133"/>
<feature type="domain" description="6-phosphogluconate dehydrogenase NADP-binding" evidence="1">
    <location>
        <begin position="4"/>
        <end position="78"/>
    </location>
</feature>
<dbReference type="Pfam" id="PF03446">
    <property type="entry name" value="NAD_binding_2"/>
    <property type="match status" value="1"/>
</dbReference>
<evidence type="ECO:0000313" key="3">
    <source>
        <dbReference type="EMBL" id="KEQ53582.1"/>
    </source>
</evidence>
<dbReference type="Pfam" id="PF09130">
    <property type="entry name" value="DUF1932"/>
    <property type="match status" value="1"/>
</dbReference>
<feature type="domain" description="Phosphogluconate dehydrogenase NAD-binding putative C-terminal" evidence="2">
    <location>
        <begin position="149"/>
        <end position="213"/>
    </location>
</feature>
<name>A0A081REF9_SPHCR</name>
<comment type="caution">
    <text evidence="3">The sequence shown here is derived from an EMBL/GenBank/DDBJ whole genome shotgun (WGS) entry which is preliminary data.</text>
</comment>
<dbReference type="Gene3D" id="1.10.1040.10">
    <property type="entry name" value="N-(1-d-carboxylethyl)-l-norvaline Dehydrogenase, domain 2"/>
    <property type="match status" value="1"/>
</dbReference>
<dbReference type="Gene3D" id="3.40.50.720">
    <property type="entry name" value="NAD(P)-binding Rossmann-like Domain"/>
    <property type="match status" value="1"/>
</dbReference>
<protein>
    <submittedName>
        <fullName evidence="3">Phosphogluconate dehydrogenase, NAD-binding protein</fullName>
    </submittedName>
</protein>
<dbReference type="InterPro" id="IPR015814">
    <property type="entry name" value="Pgluconate_DH_NAD-bd_C"/>
</dbReference>
<dbReference type="InterPro" id="IPR036291">
    <property type="entry name" value="NAD(P)-bd_dom_sf"/>
</dbReference>
<organism evidence="3 4">
    <name type="scientific">Sphingobium chlorophenolicum</name>
    <dbReference type="NCBI Taxonomy" id="46429"/>
    <lineage>
        <taxon>Bacteria</taxon>
        <taxon>Pseudomonadati</taxon>
        <taxon>Pseudomonadota</taxon>
        <taxon>Alphaproteobacteria</taxon>
        <taxon>Sphingomonadales</taxon>
        <taxon>Sphingomonadaceae</taxon>
        <taxon>Sphingobium</taxon>
    </lineage>
</organism>
<dbReference type="InterPro" id="IPR008927">
    <property type="entry name" value="6-PGluconate_DH-like_C_sf"/>
</dbReference>
<evidence type="ECO:0000313" key="4">
    <source>
        <dbReference type="Proteomes" id="UP000028411"/>
    </source>
</evidence>
<dbReference type="EMBL" id="JFHR01000021">
    <property type="protein sequence ID" value="KEQ53582.1"/>
    <property type="molecule type" value="Genomic_DNA"/>
</dbReference>
<dbReference type="Proteomes" id="UP000028411">
    <property type="component" value="Unassembled WGS sequence"/>
</dbReference>